<accession>A0A9P5XTU4</accession>
<feature type="non-terminal residue" evidence="2">
    <location>
        <position position="53"/>
    </location>
</feature>
<dbReference type="AlphaFoldDB" id="A0A9P5XTU4"/>
<organism evidence="2 3">
    <name type="scientific">Collybia nuda</name>
    <dbReference type="NCBI Taxonomy" id="64659"/>
    <lineage>
        <taxon>Eukaryota</taxon>
        <taxon>Fungi</taxon>
        <taxon>Dikarya</taxon>
        <taxon>Basidiomycota</taxon>
        <taxon>Agaricomycotina</taxon>
        <taxon>Agaricomycetes</taxon>
        <taxon>Agaricomycetidae</taxon>
        <taxon>Agaricales</taxon>
        <taxon>Tricholomatineae</taxon>
        <taxon>Clitocybaceae</taxon>
        <taxon>Collybia</taxon>
    </lineage>
</organism>
<keyword evidence="1" id="KW-0472">Membrane</keyword>
<proteinExistence type="predicted"/>
<keyword evidence="3" id="KW-1185">Reference proteome</keyword>
<evidence type="ECO:0000313" key="2">
    <source>
        <dbReference type="EMBL" id="KAF9456462.1"/>
    </source>
</evidence>
<keyword evidence="1" id="KW-0812">Transmembrane</keyword>
<gene>
    <name evidence="2" type="ORF">BDZ94DRAFT_1275568</name>
</gene>
<keyword evidence="1" id="KW-1133">Transmembrane helix</keyword>
<feature type="non-terminal residue" evidence="2">
    <location>
        <position position="1"/>
    </location>
</feature>
<dbReference type="Proteomes" id="UP000807353">
    <property type="component" value="Unassembled WGS sequence"/>
</dbReference>
<protein>
    <submittedName>
        <fullName evidence="2">Uncharacterized protein</fullName>
    </submittedName>
</protein>
<evidence type="ECO:0000256" key="1">
    <source>
        <dbReference type="SAM" id="Phobius"/>
    </source>
</evidence>
<evidence type="ECO:0000313" key="3">
    <source>
        <dbReference type="Proteomes" id="UP000807353"/>
    </source>
</evidence>
<sequence>IIGVIIFSQLLFNNLHLLHFLSFFIEFKTGNLSLLIPFARFSRRQMRMKPFHG</sequence>
<name>A0A9P5XTU4_9AGAR</name>
<dbReference type="EMBL" id="MU150424">
    <property type="protein sequence ID" value="KAF9456462.1"/>
    <property type="molecule type" value="Genomic_DNA"/>
</dbReference>
<feature type="transmembrane region" description="Helical" evidence="1">
    <location>
        <begin position="17"/>
        <end position="39"/>
    </location>
</feature>
<comment type="caution">
    <text evidence="2">The sequence shown here is derived from an EMBL/GenBank/DDBJ whole genome shotgun (WGS) entry which is preliminary data.</text>
</comment>
<reference evidence="2" key="1">
    <citation type="submission" date="2020-11" db="EMBL/GenBank/DDBJ databases">
        <authorList>
            <consortium name="DOE Joint Genome Institute"/>
            <person name="Ahrendt S."/>
            <person name="Riley R."/>
            <person name="Andreopoulos W."/>
            <person name="Labutti K."/>
            <person name="Pangilinan J."/>
            <person name="Ruiz-Duenas F.J."/>
            <person name="Barrasa J.M."/>
            <person name="Sanchez-Garcia M."/>
            <person name="Camarero S."/>
            <person name="Miyauchi S."/>
            <person name="Serrano A."/>
            <person name="Linde D."/>
            <person name="Babiker R."/>
            <person name="Drula E."/>
            <person name="Ayuso-Fernandez I."/>
            <person name="Pacheco R."/>
            <person name="Padilla G."/>
            <person name="Ferreira P."/>
            <person name="Barriuso J."/>
            <person name="Kellner H."/>
            <person name="Castanera R."/>
            <person name="Alfaro M."/>
            <person name="Ramirez L."/>
            <person name="Pisabarro A.G."/>
            <person name="Kuo A."/>
            <person name="Tritt A."/>
            <person name="Lipzen A."/>
            <person name="He G."/>
            <person name="Yan M."/>
            <person name="Ng V."/>
            <person name="Cullen D."/>
            <person name="Martin F."/>
            <person name="Rosso M.-N."/>
            <person name="Henrissat B."/>
            <person name="Hibbett D."/>
            <person name="Martinez A.T."/>
            <person name="Grigoriev I.V."/>
        </authorList>
    </citation>
    <scope>NUCLEOTIDE SEQUENCE</scope>
    <source>
        <strain evidence="2">CBS 247.69</strain>
    </source>
</reference>